<accession>A0A0F6WAK5</accession>
<proteinExistence type="inferred from homology"/>
<evidence type="ECO:0000313" key="10">
    <source>
        <dbReference type="Proteomes" id="UP000034883"/>
    </source>
</evidence>
<evidence type="ECO:0000256" key="6">
    <source>
        <dbReference type="SAM" id="MobiDB-lite"/>
    </source>
</evidence>
<evidence type="ECO:0000256" key="2">
    <source>
        <dbReference type="ARBA" id="ARBA00023015"/>
    </source>
</evidence>
<dbReference type="GO" id="GO:0003677">
    <property type="term" value="F:DNA binding"/>
    <property type="evidence" value="ECO:0007669"/>
    <property type="project" value="UniProtKB-KW"/>
</dbReference>
<dbReference type="InterPro" id="IPR007627">
    <property type="entry name" value="RNA_pol_sigma70_r2"/>
</dbReference>
<protein>
    <submittedName>
        <fullName evidence="9">RNA polymerase sigma-54 factor RpoN</fullName>
    </submittedName>
</protein>
<dbReference type="InterPro" id="IPR013325">
    <property type="entry name" value="RNA_pol_sigma_r2"/>
</dbReference>
<sequence length="226" mass="25090">MLQLVRARRGSTPSGDEDAEPGAAIDPRARLDEPTLEALRRGDRRVVQTALRALFPEVRSRMHRLLGPRDDLDDATQDALIEITRALPRFEGRASLSTLASRITVRTSFRYFGRPRTVPLEIVEPHDPDDPESRVASRETLRRLYRCLDKMSPKRRVAFVLCCVEGMTPGEAADIEGVPSLVMRARLLQARNEIARLMKGDPLAEALAQAGRRGAGARDEDEEGGG</sequence>
<dbReference type="PANTHER" id="PTHR43133:SF8">
    <property type="entry name" value="RNA POLYMERASE SIGMA FACTOR HI_1459-RELATED"/>
    <property type="match status" value="1"/>
</dbReference>
<dbReference type="InterPro" id="IPR013324">
    <property type="entry name" value="RNA_pol_sigma_r3/r4-like"/>
</dbReference>
<reference evidence="9 10" key="1">
    <citation type="submission" date="2015-03" db="EMBL/GenBank/DDBJ databases">
        <title>Genome assembly of Sandaracinus amylolyticus DSM 53668.</title>
        <authorList>
            <person name="Sharma G."/>
            <person name="Subramanian S."/>
        </authorList>
    </citation>
    <scope>NUCLEOTIDE SEQUENCE [LARGE SCALE GENOMIC DNA]</scope>
    <source>
        <strain evidence="9 10">DSM 53668</strain>
    </source>
</reference>
<dbReference type="PANTHER" id="PTHR43133">
    <property type="entry name" value="RNA POLYMERASE ECF-TYPE SIGMA FACTO"/>
    <property type="match status" value="1"/>
</dbReference>
<comment type="similarity">
    <text evidence="1">Belongs to the sigma-70 factor family. ECF subfamily.</text>
</comment>
<dbReference type="GO" id="GO:0006352">
    <property type="term" value="P:DNA-templated transcription initiation"/>
    <property type="evidence" value="ECO:0007669"/>
    <property type="project" value="InterPro"/>
</dbReference>
<dbReference type="EMBL" id="CP011125">
    <property type="protein sequence ID" value="AKF11650.1"/>
    <property type="molecule type" value="Genomic_DNA"/>
</dbReference>
<dbReference type="InterPro" id="IPR013249">
    <property type="entry name" value="RNA_pol_sigma70_r4_t2"/>
</dbReference>
<dbReference type="InterPro" id="IPR036388">
    <property type="entry name" value="WH-like_DNA-bd_sf"/>
</dbReference>
<dbReference type="NCBIfam" id="TIGR02937">
    <property type="entry name" value="sigma70-ECF"/>
    <property type="match status" value="1"/>
</dbReference>
<dbReference type="STRING" id="927083.DB32_008799"/>
<evidence type="ECO:0000259" key="8">
    <source>
        <dbReference type="Pfam" id="PF08281"/>
    </source>
</evidence>
<feature type="domain" description="RNA polymerase sigma-70 region 2" evidence="7">
    <location>
        <begin position="53"/>
        <end position="112"/>
    </location>
</feature>
<dbReference type="SUPFAM" id="SSF88659">
    <property type="entry name" value="Sigma3 and sigma4 domains of RNA polymerase sigma factors"/>
    <property type="match status" value="1"/>
</dbReference>
<evidence type="ECO:0000313" key="9">
    <source>
        <dbReference type="EMBL" id="AKF11650.1"/>
    </source>
</evidence>
<keyword evidence="3" id="KW-0731">Sigma factor</keyword>
<evidence type="ECO:0000256" key="4">
    <source>
        <dbReference type="ARBA" id="ARBA00023125"/>
    </source>
</evidence>
<dbReference type="GO" id="GO:0016987">
    <property type="term" value="F:sigma factor activity"/>
    <property type="evidence" value="ECO:0007669"/>
    <property type="project" value="UniProtKB-KW"/>
</dbReference>
<dbReference type="InterPro" id="IPR039425">
    <property type="entry name" value="RNA_pol_sigma-70-like"/>
</dbReference>
<keyword evidence="2" id="KW-0805">Transcription regulation</keyword>
<keyword evidence="10" id="KW-1185">Reference proteome</keyword>
<evidence type="ECO:0000256" key="3">
    <source>
        <dbReference type="ARBA" id="ARBA00023082"/>
    </source>
</evidence>
<keyword evidence="4" id="KW-0238">DNA-binding</keyword>
<dbReference type="Pfam" id="PF08281">
    <property type="entry name" value="Sigma70_r4_2"/>
    <property type="match status" value="1"/>
</dbReference>
<name>A0A0F6WAK5_9BACT</name>
<feature type="domain" description="RNA polymerase sigma factor 70 region 4 type 2" evidence="8">
    <location>
        <begin position="142"/>
        <end position="192"/>
    </location>
</feature>
<dbReference type="Gene3D" id="1.10.10.10">
    <property type="entry name" value="Winged helix-like DNA-binding domain superfamily/Winged helix DNA-binding domain"/>
    <property type="match status" value="1"/>
</dbReference>
<feature type="region of interest" description="Disordered" evidence="6">
    <location>
        <begin position="1"/>
        <end position="24"/>
    </location>
</feature>
<dbReference type="Proteomes" id="UP000034883">
    <property type="component" value="Chromosome"/>
</dbReference>
<organism evidence="9 10">
    <name type="scientific">Sandaracinus amylolyticus</name>
    <dbReference type="NCBI Taxonomy" id="927083"/>
    <lineage>
        <taxon>Bacteria</taxon>
        <taxon>Pseudomonadati</taxon>
        <taxon>Myxococcota</taxon>
        <taxon>Polyangia</taxon>
        <taxon>Polyangiales</taxon>
        <taxon>Sandaracinaceae</taxon>
        <taxon>Sandaracinus</taxon>
    </lineage>
</organism>
<dbReference type="SUPFAM" id="SSF88946">
    <property type="entry name" value="Sigma2 domain of RNA polymerase sigma factors"/>
    <property type="match status" value="1"/>
</dbReference>
<evidence type="ECO:0000256" key="5">
    <source>
        <dbReference type="ARBA" id="ARBA00023163"/>
    </source>
</evidence>
<evidence type="ECO:0000259" key="7">
    <source>
        <dbReference type="Pfam" id="PF04542"/>
    </source>
</evidence>
<keyword evidence="5" id="KW-0804">Transcription</keyword>
<dbReference type="AlphaFoldDB" id="A0A0F6WAK5"/>
<gene>
    <name evidence="9" type="ORF">DB32_008799</name>
</gene>
<dbReference type="Pfam" id="PF04542">
    <property type="entry name" value="Sigma70_r2"/>
    <property type="match status" value="1"/>
</dbReference>
<dbReference type="InterPro" id="IPR014284">
    <property type="entry name" value="RNA_pol_sigma-70_dom"/>
</dbReference>
<evidence type="ECO:0000256" key="1">
    <source>
        <dbReference type="ARBA" id="ARBA00010641"/>
    </source>
</evidence>
<dbReference type="Gene3D" id="1.10.1740.10">
    <property type="match status" value="1"/>
</dbReference>
<dbReference type="KEGG" id="samy:DB32_008799"/>